<dbReference type="Pfam" id="PF17762">
    <property type="entry name" value="HTH_ParB"/>
    <property type="match status" value="1"/>
</dbReference>
<feature type="region of interest" description="Disordered" evidence="3">
    <location>
        <begin position="226"/>
        <end position="248"/>
    </location>
</feature>
<accession>A0A7W4NSE8</accession>
<dbReference type="Proteomes" id="UP000540490">
    <property type="component" value="Unassembled WGS sequence"/>
</dbReference>
<proteinExistence type="inferred from homology"/>
<dbReference type="NCBIfam" id="TIGR00180">
    <property type="entry name" value="parB_part"/>
    <property type="match status" value="1"/>
</dbReference>
<sequence length="288" mass="31989">MSPIPRRKGPSPLMNSIGQRVSSLESNFVSSNRNHSFEVDASHVEPDPTQARKTFPEASIDELAESLKKHGQLAPVLLRPKPGERNRWIIVAGERRWRAAERAGIHMLVAIKCDKAFEVASLVENLHRENLNPVEEAYGIKRLMEKEGWNQREAAKEIGKSPSELSGLLRIIDLPEDFLSAVLTSEFPISRNMLVELSRLPDGPSRTALMERALSGSLTIRELRNGMQEPSSSKVSASRNGPGNAFSGRLVDKLETSLRKISRDALSEDDRGKLRTLSSLIADLLDAR</sequence>
<dbReference type="PANTHER" id="PTHR33375">
    <property type="entry name" value="CHROMOSOME-PARTITIONING PROTEIN PARB-RELATED"/>
    <property type="match status" value="1"/>
</dbReference>
<dbReference type="GO" id="GO:0007059">
    <property type="term" value="P:chromosome segregation"/>
    <property type="evidence" value="ECO:0007669"/>
    <property type="project" value="UniProtKB-KW"/>
</dbReference>
<gene>
    <name evidence="6" type="ORF">HLH25_08455</name>
    <name evidence="5" type="ORF">HLH26_08400</name>
</gene>
<dbReference type="EMBL" id="JABEQO010000008">
    <property type="protein sequence ID" value="MBB2164561.1"/>
    <property type="molecule type" value="Genomic_DNA"/>
</dbReference>
<evidence type="ECO:0000256" key="1">
    <source>
        <dbReference type="ARBA" id="ARBA00006295"/>
    </source>
</evidence>
<keyword evidence="2" id="KW-0159">Chromosome partition</keyword>
<dbReference type="SMART" id="SM00470">
    <property type="entry name" value="ParB"/>
    <property type="match status" value="1"/>
</dbReference>
<dbReference type="InterPro" id="IPR003115">
    <property type="entry name" value="ParB_N"/>
</dbReference>
<evidence type="ECO:0000313" key="6">
    <source>
        <dbReference type="EMBL" id="MBB2193672.1"/>
    </source>
</evidence>
<evidence type="ECO:0000259" key="4">
    <source>
        <dbReference type="PROSITE" id="PS50943"/>
    </source>
</evidence>
<dbReference type="InterPro" id="IPR036086">
    <property type="entry name" value="ParB/Sulfiredoxin_sf"/>
</dbReference>
<evidence type="ECO:0000256" key="3">
    <source>
        <dbReference type="SAM" id="MobiDB-lite"/>
    </source>
</evidence>
<dbReference type="Proteomes" id="UP000561077">
    <property type="component" value="Unassembled WGS sequence"/>
</dbReference>
<dbReference type="GO" id="GO:0003677">
    <property type="term" value="F:DNA binding"/>
    <property type="evidence" value="ECO:0007669"/>
    <property type="project" value="InterPro"/>
</dbReference>
<evidence type="ECO:0000256" key="2">
    <source>
        <dbReference type="ARBA" id="ARBA00022829"/>
    </source>
</evidence>
<protein>
    <submittedName>
        <fullName evidence="5">ParB/RepB/Spo0J family partition protein</fullName>
    </submittedName>
</protein>
<name>A0A7W4NSE8_9PROT</name>
<dbReference type="GO" id="GO:0005694">
    <property type="term" value="C:chromosome"/>
    <property type="evidence" value="ECO:0007669"/>
    <property type="project" value="TreeGrafter"/>
</dbReference>
<feature type="compositionally biased region" description="Polar residues" evidence="3">
    <location>
        <begin position="228"/>
        <end position="241"/>
    </location>
</feature>
<organism evidence="5 8">
    <name type="scientific">Gluconacetobacter dulcium</name>
    <dbReference type="NCBI Taxonomy" id="2729096"/>
    <lineage>
        <taxon>Bacteria</taxon>
        <taxon>Pseudomonadati</taxon>
        <taxon>Pseudomonadota</taxon>
        <taxon>Alphaproteobacteria</taxon>
        <taxon>Acetobacterales</taxon>
        <taxon>Acetobacteraceae</taxon>
        <taxon>Gluconacetobacter</taxon>
    </lineage>
</organism>
<dbReference type="PANTHER" id="PTHR33375:SF1">
    <property type="entry name" value="CHROMOSOME-PARTITIONING PROTEIN PARB-RELATED"/>
    <property type="match status" value="1"/>
</dbReference>
<dbReference type="InterPro" id="IPR050336">
    <property type="entry name" value="Chromosome_partition/occlusion"/>
</dbReference>
<dbReference type="PROSITE" id="PS50943">
    <property type="entry name" value="HTH_CROC1"/>
    <property type="match status" value="1"/>
</dbReference>
<dbReference type="AlphaFoldDB" id="A0A7W4NSE8"/>
<dbReference type="Pfam" id="PF02195">
    <property type="entry name" value="ParB_N"/>
    <property type="match status" value="1"/>
</dbReference>
<evidence type="ECO:0000313" key="8">
    <source>
        <dbReference type="Proteomes" id="UP000561077"/>
    </source>
</evidence>
<comment type="similarity">
    <text evidence="1">Belongs to the ParB family.</text>
</comment>
<dbReference type="InterPro" id="IPR004437">
    <property type="entry name" value="ParB/RepB/Spo0J"/>
</dbReference>
<dbReference type="EMBL" id="JABEQN010000008">
    <property type="protein sequence ID" value="MBB2193672.1"/>
    <property type="molecule type" value="Genomic_DNA"/>
</dbReference>
<dbReference type="SUPFAM" id="SSF110849">
    <property type="entry name" value="ParB/Sulfiredoxin"/>
    <property type="match status" value="1"/>
</dbReference>
<dbReference type="Gene3D" id="3.90.1530.30">
    <property type="match status" value="1"/>
</dbReference>
<feature type="domain" description="HTH cro/C1-type" evidence="4">
    <location>
        <begin position="140"/>
        <end position="170"/>
    </location>
</feature>
<dbReference type="SUPFAM" id="SSF109709">
    <property type="entry name" value="KorB DNA-binding domain-like"/>
    <property type="match status" value="1"/>
</dbReference>
<dbReference type="RefSeq" id="WP_182973636.1">
    <property type="nucleotide sequence ID" value="NZ_JABEQN010000008.1"/>
</dbReference>
<reference evidence="7 8" key="1">
    <citation type="submission" date="2020-04" db="EMBL/GenBank/DDBJ databases">
        <title>Description of novel Gluconacetobacter.</title>
        <authorList>
            <person name="Sombolestani A."/>
        </authorList>
    </citation>
    <scope>NUCLEOTIDE SEQUENCE [LARGE SCALE GENOMIC DNA]</scope>
    <source>
        <strain evidence="6 7">LMG 1728</strain>
        <strain evidence="5 8">LMG 1731</strain>
    </source>
</reference>
<keyword evidence="7" id="KW-1185">Reference proteome</keyword>
<dbReference type="InterPro" id="IPR041468">
    <property type="entry name" value="HTH_ParB/Spo0J"/>
</dbReference>
<comment type="caution">
    <text evidence="5">The sequence shown here is derived from an EMBL/GenBank/DDBJ whole genome shotgun (WGS) entry which is preliminary data.</text>
</comment>
<evidence type="ECO:0000313" key="5">
    <source>
        <dbReference type="EMBL" id="MBB2164561.1"/>
    </source>
</evidence>
<evidence type="ECO:0000313" key="7">
    <source>
        <dbReference type="Proteomes" id="UP000540490"/>
    </source>
</evidence>
<dbReference type="InterPro" id="IPR001387">
    <property type="entry name" value="Cro/C1-type_HTH"/>
</dbReference>
<dbReference type="Gene3D" id="1.10.10.2830">
    <property type="match status" value="1"/>
</dbReference>